<keyword evidence="1" id="KW-0472">Membrane</keyword>
<feature type="transmembrane region" description="Helical" evidence="1">
    <location>
        <begin position="6"/>
        <end position="25"/>
    </location>
</feature>
<evidence type="ECO:0000256" key="1">
    <source>
        <dbReference type="SAM" id="Phobius"/>
    </source>
</evidence>
<protein>
    <submittedName>
        <fullName evidence="2">Uncharacterized protein</fullName>
    </submittedName>
</protein>
<name>A0ABY8QI53_9RHOB</name>
<dbReference type="EMBL" id="CP124616">
    <property type="protein sequence ID" value="WGW04324.1"/>
    <property type="molecule type" value="Genomic_DNA"/>
</dbReference>
<sequence>MPLHILIALVLFGITGIAALTYLFGFAEPRRFDNTDAAVAAWLREFPDVPVHRVTLCQTGNAALVATPKGPGIVWAMGADSTARLLTKARLDPSPKGLTLRLDDYAAPRLSLRLTEAETRIWKQELGPFA</sequence>
<accession>A0ABY8QI53</accession>
<evidence type="ECO:0000313" key="2">
    <source>
        <dbReference type="EMBL" id="WGW04324.1"/>
    </source>
</evidence>
<organism evidence="2 3">
    <name type="scientific">Tropicibacter oceani</name>
    <dbReference type="NCBI Taxonomy" id="3058420"/>
    <lineage>
        <taxon>Bacteria</taxon>
        <taxon>Pseudomonadati</taxon>
        <taxon>Pseudomonadota</taxon>
        <taxon>Alphaproteobacteria</taxon>
        <taxon>Rhodobacterales</taxon>
        <taxon>Roseobacteraceae</taxon>
        <taxon>Tropicibacter</taxon>
    </lineage>
</organism>
<keyword evidence="1" id="KW-1133">Transmembrane helix</keyword>
<proteinExistence type="predicted"/>
<keyword evidence="1" id="KW-0812">Transmembrane</keyword>
<gene>
    <name evidence="2" type="ORF">QF118_01935</name>
</gene>
<evidence type="ECO:0000313" key="3">
    <source>
        <dbReference type="Proteomes" id="UP001241605"/>
    </source>
</evidence>
<keyword evidence="3" id="KW-1185">Reference proteome</keyword>
<dbReference type="RefSeq" id="WP_282300956.1">
    <property type="nucleotide sequence ID" value="NZ_CP124616.1"/>
</dbReference>
<reference evidence="2 3" key="1">
    <citation type="submission" date="2023-05" db="EMBL/GenBank/DDBJ databases">
        <title>YMD87, complete Genome.</title>
        <authorList>
            <person name="Zhang J."/>
            <person name="Xu X."/>
        </authorList>
    </citation>
    <scope>NUCLEOTIDE SEQUENCE [LARGE SCALE GENOMIC DNA]</scope>
    <source>
        <strain evidence="2 3">YMD87</strain>
    </source>
</reference>
<dbReference type="Proteomes" id="UP001241605">
    <property type="component" value="Chromosome"/>
</dbReference>